<sequence length="106" mass="11644">MITLSWVESEIEKSLAGEPNARNVYDLAALITVRAYLAAPSESVQVEPAKEEAPKVYLSDYCADLDKVPKLEQVEQALAAVAVETPEQLKRAKDMRTWANIIGGKV</sequence>
<name>A0A8S5ME68_9CAUD</name>
<dbReference type="EMBL" id="BK014885">
    <property type="protein sequence ID" value="DAD80633.1"/>
    <property type="molecule type" value="Genomic_DNA"/>
</dbReference>
<organism evidence="1">
    <name type="scientific">Siphoviridae sp. ctS1E53</name>
    <dbReference type="NCBI Taxonomy" id="2826340"/>
    <lineage>
        <taxon>Viruses</taxon>
        <taxon>Duplodnaviria</taxon>
        <taxon>Heunggongvirae</taxon>
        <taxon>Uroviricota</taxon>
        <taxon>Caudoviricetes</taxon>
    </lineage>
</organism>
<reference evidence="1" key="1">
    <citation type="journal article" date="2021" name="Proc. Natl. Acad. Sci. U.S.A.">
        <title>A Catalog of Tens of Thousands of Viruses from Human Metagenomes Reveals Hidden Associations with Chronic Diseases.</title>
        <authorList>
            <person name="Tisza M.J."/>
            <person name="Buck C.B."/>
        </authorList>
    </citation>
    <scope>NUCLEOTIDE SEQUENCE</scope>
    <source>
        <strain evidence="1">CtS1E53</strain>
    </source>
</reference>
<proteinExistence type="predicted"/>
<protein>
    <submittedName>
        <fullName evidence="1">Uncharacterized protein</fullName>
    </submittedName>
</protein>
<evidence type="ECO:0000313" key="1">
    <source>
        <dbReference type="EMBL" id="DAD80633.1"/>
    </source>
</evidence>
<accession>A0A8S5ME68</accession>